<dbReference type="EMBL" id="LUCM01004097">
    <property type="protein sequence ID" value="KAA0194850.1"/>
    <property type="molecule type" value="Genomic_DNA"/>
</dbReference>
<evidence type="ECO:0000313" key="2">
    <source>
        <dbReference type="EMBL" id="KAA0194850.1"/>
    </source>
</evidence>
<proteinExistence type="predicted"/>
<sequence length="308" mass="34879">MARPDSHFAAPECLSLTTGWSAPFTSRRGRPPPEGQDVSFHEEMAHDETTGNKTRTSNFGLYQSKMTTTVNQPGPWSDMFSLGLIICAVYKAGEPAQASYERQQAKRYCEVPTGHMSSSDDLESMPNVLNENLVEFNADASRVEQLSVDCNLKFFNDPSMLCLDVLLSFEEKSFDDRVRALQSIQHNLERFPKELLLHRFLPMLLDLLDKYQRRVAVPCSQADQDRNEQHSRKGSICQSSDLFDSTVTHPNPDLELIQKLMPAVACIVSKSTPADYVDYVEHYIIEFVKRCKHVQVSRLIYGKCSTTS</sequence>
<organism evidence="2 3">
    <name type="scientific">Fasciolopsis buskii</name>
    <dbReference type="NCBI Taxonomy" id="27845"/>
    <lineage>
        <taxon>Eukaryota</taxon>
        <taxon>Metazoa</taxon>
        <taxon>Spiralia</taxon>
        <taxon>Lophotrochozoa</taxon>
        <taxon>Platyhelminthes</taxon>
        <taxon>Trematoda</taxon>
        <taxon>Digenea</taxon>
        <taxon>Plagiorchiida</taxon>
        <taxon>Echinostomata</taxon>
        <taxon>Echinostomatoidea</taxon>
        <taxon>Fasciolidae</taxon>
        <taxon>Fasciolopsis</taxon>
    </lineage>
</organism>
<feature type="compositionally biased region" description="Basic and acidic residues" evidence="1">
    <location>
        <begin position="39"/>
        <end position="50"/>
    </location>
</feature>
<evidence type="ECO:0000256" key="1">
    <source>
        <dbReference type="SAM" id="MobiDB-lite"/>
    </source>
</evidence>
<dbReference type="Proteomes" id="UP000728185">
    <property type="component" value="Unassembled WGS sequence"/>
</dbReference>
<dbReference type="AlphaFoldDB" id="A0A8E0S2L8"/>
<reference evidence="2" key="1">
    <citation type="submission" date="2019-05" db="EMBL/GenBank/DDBJ databases">
        <title>Annotation for the trematode Fasciolopsis buski.</title>
        <authorList>
            <person name="Choi Y.-J."/>
        </authorList>
    </citation>
    <scope>NUCLEOTIDE SEQUENCE</scope>
    <source>
        <strain evidence="2">HT</strain>
        <tissue evidence="2">Whole worm</tissue>
    </source>
</reference>
<dbReference type="OrthoDB" id="79687at2759"/>
<evidence type="ECO:0000313" key="3">
    <source>
        <dbReference type="Proteomes" id="UP000728185"/>
    </source>
</evidence>
<keyword evidence="3" id="KW-1185">Reference proteome</keyword>
<gene>
    <name evidence="2" type="ORF">FBUS_02337</name>
</gene>
<comment type="caution">
    <text evidence="2">The sequence shown here is derived from an EMBL/GenBank/DDBJ whole genome shotgun (WGS) entry which is preliminary data.</text>
</comment>
<accession>A0A8E0S2L8</accession>
<feature type="region of interest" description="Disordered" evidence="1">
    <location>
        <begin position="21"/>
        <end position="57"/>
    </location>
</feature>
<protein>
    <submittedName>
        <fullName evidence="2">Uncharacterized protein</fullName>
    </submittedName>
</protein>
<name>A0A8E0S2L8_9TREM</name>